<reference evidence="12" key="1">
    <citation type="journal article" date="2021" name="Sci. Adv.">
        <title>The American lobster genome reveals insights on longevity, neural, and immune adaptations.</title>
        <authorList>
            <person name="Polinski J.M."/>
            <person name="Zimin A.V."/>
            <person name="Clark K.F."/>
            <person name="Kohn A.B."/>
            <person name="Sadowski N."/>
            <person name="Timp W."/>
            <person name="Ptitsyn A."/>
            <person name="Khanna P."/>
            <person name="Romanova D.Y."/>
            <person name="Williams P."/>
            <person name="Greenwood S.J."/>
            <person name="Moroz L.L."/>
            <person name="Walt D.R."/>
            <person name="Bodnar A.G."/>
        </authorList>
    </citation>
    <scope>NUCLEOTIDE SEQUENCE</scope>
    <source>
        <strain evidence="12">GMGI-L3</strain>
    </source>
</reference>
<feature type="compositionally biased region" description="Basic residues" evidence="10">
    <location>
        <begin position="820"/>
        <end position="844"/>
    </location>
</feature>
<evidence type="ECO:0000259" key="11">
    <source>
        <dbReference type="PROSITE" id="PS50967"/>
    </source>
</evidence>
<keyword evidence="4" id="KW-0378">Hydrolase</keyword>
<keyword evidence="5" id="KW-0271">Exosome</keyword>
<dbReference type="GO" id="GO:0071035">
    <property type="term" value="P:nuclear polyadenylation-dependent rRNA catabolic process"/>
    <property type="evidence" value="ECO:0007669"/>
    <property type="project" value="TreeGrafter"/>
</dbReference>
<dbReference type="InterPro" id="IPR012588">
    <property type="entry name" value="Exosome-assoc_fac_Rrp6_N"/>
</dbReference>
<dbReference type="EMBL" id="JAHLQT010010676">
    <property type="protein sequence ID" value="KAG7172527.1"/>
    <property type="molecule type" value="Genomic_DNA"/>
</dbReference>
<feature type="compositionally biased region" description="Acidic residues" evidence="10">
    <location>
        <begin position="772"/>
        <end position="792"/>
    </location>
</feature>
<gene>
    <name evidence="12" type="primary">Exosc10-L</name>
    <name evidence="12" type="ORF">Hamer_G022181</name>
</gene>
<dbReference type="GO" id="GO:0003727">
    <property type="term" value="F:single-stranded RNA binding"/>
    <property type="evidence" value="ECO:0007669"/>
    <property type="project" value="TreeGrafter"/>
</dbReference>
<evidence type="ECO:0000256" key="8">
    <source>
        <dbReference type="ARBA" id="ARBA00043957"/>
    </source>
</evidence>
<protein>
    <recommendedName>
        <fullName evidence="9">Exosome complex component 10 homolog</fullName>
    </recommendedName>
</protein>
<dbReference type="GO" id="GO:0071036">
    <property type="term" value="P:nuclear polyadenylation-dependent snoRNA catabolic process"/>
    <property type="evidence" value="ECO:0007669"/>
    <property type="project" value="TreeGrafter"/>
</dbReference>
<dbReference type="Pfam" id="PF00570">
    <property type="entry name" value="HRDC"/>
    <property type="match status" value="1"/>
</dbReference>
<dbReference type="GO" id="GO:0000467">
    <property type="term" value="P:exonucleolytic trimming to generate mature 3'-end of 5.8S rRNA from tricistronic rRNA transcript (SSU-rRNA, 5.8S rRNA, LSU-rRNA)"/>
    <property type="evidence" value="ECO:0007669"/>
    <property type="project" value="InterPro"/>
</dbReference>
<comment type="subcellular location">
    <subcellularLocation>
        <location evidence="1">Nucleus</location>
    </subcellularLocation>
</comment>
<evidence type="ECO:0000256" key="1">
    <source>
        <dbReference type="ARBA" id="ARBA00004123"/>
    </source>
</evidence>
<keyword evidence="2" id="KW-0698">rRNA processing</keyword>
<organism evidence="12 13">
    <name type="scientific">Homarus americanus</name>
    <name type="common">American lobster</name>
    <dbReference type="NCBI Taxonomy" id="6706"/>
    <lineage>
        <taxon>Eukaryota</taxon>
        <taxon>Metazoa</taxon>
        <taxon>Ecdysozoa</taxon>
        <taxon>Arthropoda</taxon>
        <taxon>Crustacea</taxon>
        <taxon>Multicrustacea</taxon>
        <taxon>Malacostraca</taxon>
        <taxon>Eumalacostraca</taxon>
        <taxon>Eucarida</taxon>
        <taxon>Decapoda</taxon>
        <taxon>Pleocyemata</taxon>
        <taxon>Astacidea</taxon>
        <taxon>Nephropoidea</taxon>
        <taxon>Nephropidae</taxon>
        <taxon>Homarus</taxon>
    </lineage>
</organism>
<feature type="region of interest" description="Disordered" evidence="10">
    <location>
        <begin position="818"/>
        <end position="864"/>
    </location>
</feature>
<sequence length="864" mass="99144">MDSNIPNGSPPFIGNRTLTEYVKRVMTSVQGCQKVSAELQGWHHYRDYAGVHRTMEQVNASITSLISNIFSHQDIKLGLSHHKLLDQFDMIREGNDALLERINSDIDEASGLKKNADAEVQDPVVKKVQGPSMNSAVGKNVVLLASRNVQKPQLFFTEKIDNSFKEPFIPMITEKPNSIKPLSILICLDNSGREYYSHPYEYELHHWNPDPSQLTPVVPTPPKPIGDTSLVMVDTEHDLQNLVAELGKYKEIAVDVEHHGFRSYLGLTCLIQISTRDKDYIVDPLLLRGKLTILNEVFTNPKITKVVHGADYDILWLQRDCGIYVVNLFDTHQAAVVLEYPHRSLAALLSRFCQIQANKVYQRADWRIRPLPNDFIEYARQDSHYLLYIYDIMRNELIERGNQLNNLISAVYSRSAEICMKRYEKPIVGPDSHMDLYRRSRKTFNSRQMFALRELYLWRDRVAREQDESPEFVLPKHMLLQITEVLPKEMQGVLACCNPIPPLVKTELLTLHTIIREAREQPLIDIKLNPLQEHLPVGVMPSSEDLHMNFICKHDLSHCEENPTDLPTLLNPRETLLGDLFLQNIVDISLKDQSQLFGHIKIEKWHKGQEYSEMTDKFMSPYERYTSYVEMKPLLDGEKKKKEGELTDLDRVNRVRQHFLSLSDNTEVTTKENIRVATNHTVDGETQVVAEGSLLQFSEDSSQQHQQLDETDKAESEQQSETVNKTKKHSGPSKSVILSEEIRESKTKNKSIKRKSSEKYEKSTKKVKKTDEGEEVVECSGLEEGEVDESTGPDENNGNEQNPEEAFDYEIADYTIFQKPHNKGYSKRRQIKERFKGKSHKGRGGKSSMKSFTWGGSDSHRGSR</sequence>
<dbReference type="GO" id="GO:0000175">
    <property type="term" value="F:3'-5'-RNA exonuclease activity"/>
    <property type="evidence" value="ECO:0007669"/>
    <property type="project" value="InterPro"/>
</dbReference>
<dbReference type="GO" id="GO:0071037">
    <property type="term" value="P:nuclear polyadenylation-dependent snRNA catabolic process"/>
    <property type="evidence" value="ECO:0007669"/>
    <property type="project" value="TreeGrafter"/>
</dbReference>
<dbReference type="InterPro" id="IPR002121">
    <property type="entry name" value="HRDC_dom"/>
</dbReference>
<keyword evidence="13" id="KW-1185">Reference proteome</keyword>
<name>A0A8J5N3K8_HOMAM</name>
<dbReference type="GO" id="GO:0071044">
    <property type="term" value="P:histone mRNA catabolic process"/>
    <property type="evidence" value="ECO:0007669"/>
    <property type="project" value="TreeGrafter"/>
</dbReference>
<dbReference type="FunFam" id="3.30.420.10:FF:000059">
    <property type="entry name" value="Exosome complex exonuclease Rrp6"/>
    <property type="match status" value="1"/>
</dbReference>
<dbReference type="InterPro" id="IPR049559">
    <property type="entry name" value="Rrp6p-like_exo"/>
</dbReference>
<comment type="caution">
    <text evidence="12">The sequence shown here is derived from an EMBL/GenBank/DDBJ whole genome shotgun (WGS) entry which is preliminary data.</text>
</comment>
<evidence type="ECO:0000256" key="6">
    <source>
        <dbReference type="ARBA" id="ARBA00022839"/>
    </source>
</evidence>
<evidence type="ECO:0000256" key="2">
    <source>
        <dbReference type="ARBA" id="ARBA00022552"/>
    </source>
</evidence>
<keyword evidence="6" id="KW-0269">Exonuclease</keyword>
<dbReference type="Pfam" id="PF08066">
    <property type="entry name" value="PMC2NT"/>
    <property type="match status" value="1"/>
</dbReference>
<dbReference type="SMART" id="SM00341">
    <property type="entry name" value="HRDC"/>
    <property type="match status" value="1"/>
</dbReference>
<evidence type="ECO:0000256" key="3">
    <source>
        <dbReference type="ARBA" id="ARBA00022722"/>
    </source>
</evidence>
<dbReference type="InterPro" id="IPR045092">
    <property type="entry name" value="Rrp6-like"/>
</dbReference>
<dbReference type="Pfam" id="PF01612">
    <property type="entry name" value="DNA_pol_A_exo1"/>
    <property type="match status" value="1"/>
</dbReference>
<feature type="domain" description="HRDC" evidence="11">
    <location>
        <begin position="445"/>
        <end position="525"/>
    </location>
</feature>
<dbReference type="GO" id="GO:0000176">
    <property type="term" value="C:nuclear exosome (RNase complex)"/>
    <property type="evidence" value="ECO:0007669"/>
    <property type="project" value="InterPro"/>
</dbReference>
<dbReference type="InterPro" id="IPR002562">
    <property type="entry name" value="3'-5'_exonuclease_dom"/>
</dbReference>
<evidence type="ECO:0000256" key="4">
    <source>
        <dbReference type="ARBA" id="ARBA00022801"/>
    </source>
</evidence>
<dbReference type="AlphaFoldDB" id="A0A8J5N3K8"/>
<evidence type="ECO:0000256" key="7">
    <source>
        <dbReference type="ARBA" id="ARBA00023242"/>
    </source>
</evidence>
<evidence type="ECO:0000256" key="10">
    <source>
        <dbReference type="SAM" id="MobiDB-lite"/>
    </source>
</evidence>
<evidence type="ECO:0000313" key="12">
    <source>
        <dbReference type="EMBL" id="KAG7172527.1"/>
    </source>
</evidence>
<evidence type="ECO:0000256" key="5">
    <source>
        <dbReference type="ARBA" id="ARBA00022835"/>
    </source>
</evidence>
<keyword evidence="3" id="KW-0540">Nuclease</keyword>
<dbReference type="GO" id="GO:0071039">
    <property type="term" value="P:nuclear polyadenylation-dependent CUT catabolic process"/>
    <property type="evidence" value="ECO:0007669"/>
    <property type="project" value="TreeGrafter"/>
</dbReference>
<keyword evidence="7" id="KW-0539">Nucleus</keyword>
<proteinExistence type="inferred from homology"/>
<accession>A0A8J5N3K8</accession>
<dbReference type="SMART" id="SM00474">
    <property type="entry name" value="35EXOc"/>
    <property type="match status" value="1"/>
</dbReference>
<dbReference type="PANTHER" id="PTHR12124:SF47">
    <property type="entry name" value="EXOSOME COMPONENT 10"/>
    <property type="match status" value="1"/>
</dbReference>
<dbReference type="GO" id="GO:0005730">
    <property type="term" value="C:nucleolus"/>
    <property type="evidence" value="ECO:0007669"/>
    <property type="project" value="TreeGrafter"/>
</dbReference>
<feature type="region of interest" description="Disordered" evidence="10">
    <location>
        <begin position="698"/>
        <end position="806"/>
    </location>
</feature>
<dbReference type="OrthoDB" id="2250022at2759"/>
<dbReference type="GO" id="GO:0071038">
    <property type="term" value="P:TRAMP-dependent tRNA surveillance pathway"/>
    <property type="evidence" value="ECO:0007669"/>
    <property type="project" value="TreeGrafter"/>
</dbReference>
<feature type="compositionally biased region" description="Basic and acidic residues" evidence="10">
    <location>
        <begin position="755"/>
        <end position="764"/>
    </location>
</feature>
<dbReference type="PANTHER" id="PTHR12124">
    <property type="entry name" value="POLYMYOSITIS/SCLERODERMA AUTOANTIGEN-RELATED"/>
    <property type="match status" value="1"/>
</dbReference>
<evidence type="ECO:0000313" key="13">
    <source>
        <dbReference type="Proteomes" id="UP000747542"/>
    </source>
</evidence>
<dbReference type="CDD" id="cd06147">
    <property type="entry name" value="Rrp6p_like_exo"/>
    <property type="match status" value="1"/>
</dbReference>
<dbReference type="Proteomes" id="UP000747542">
    <property type="component" value="Unassembled WGS sequence"/>
</dbReference>
<feature type="compositionally biased region" description="Basic and acidic residues" evidence="10">
    <location>
        <begin position="707"/>
        <end position="716"/>
    </location>
</feature>
<dbReference type="PROSITE" id="PS50967">
    <property type="entry name" value="HRDC"/>
    <property type="match status" value="1"/>
</dbReference>
<dbReference type="GO" id="GO:0071040">
    <property type="term" value="P:nuclear polyadenylation-dependent antisense transcript catabolic process"/>
    <property type="evidence" value="ECO:0007669"/>
    <property type="project" value="TreeGrafter"/>
</dbReference>
<evidence type="ECO:0000256" key="9">
    <source>
        <dbReference type="ARBA" id="ARBA00070365"/>
    </source>
</evidence>
<dbReference type="FunFam" id="1.10.150.80:FF:000001">
    <property type="entry name" value="Putative exosome component 10"/>
    <property type="match status" value="1"/>
</dbReference>
<dbReference type="GO" id="GO:0071051">
    <property type="term" value="P:poly(A)-dependent snoRNA 3'-end processing"/>
    <property type="evidence" value="ECO:0007669"/>
    <property type="project" value="TreeGrafter"/>
</dbReference>
<comment type="similarity">
    <text evidence="8">Belongs to the exosome component 10/RRP6 family.</text>
</comment>